<dbReference type="InterPro" id="IPR000308">
    <property type="entry name" value="14-3-3"/>
</dbReference>
<evidence type="ECO:0000259" key="2">
    <source>
        <dbReference type="Pfam" id="PF00244"/>
    </source>
</evidence>
<protein>
    <submittedName>
        <fullName evidence="4">14-3-3 domain-containing protein</fullName>
    </submittedName>
</protein>
<evidence type="ECO:0000256" key="1">
    <source>
        <dbReference type="ARBA" id="ARBA00006141"/>
    </source>
</evidence>
<evidence type="ECO:0000313" key="4">
    <source>
        <dbReference type="WBParaSite" id="jg169"/>
    </source>
</evidence>
<sequence length="118" mass="13317">MKDICNDVLKTMDKIVPHAVDDDAKVFFLKMKADYLRYLLKCRGSRAPKESSSYSEAFDIAKEKIRPPIFRLGLALNFSVFSIDCSRQGEGLRARQEAFDEALAGLNGVDEESHKDTL</sequence>
<dbReference type="PRINTS" id="PR00305">
    <property type="entry name" value="1433ZETA"/>
</dbReference>
<dbReference type="Pfam" id="PF00244">
    <property type="entry name" value="14-3-3"/>
    <property type="match status" value="1"/>
</dbReference>
<dbReference type="Proteomes" id="UP000887574">
    <property type="component" value="Unplaced"/>
</dbReference>
<dbReference type="PANTHER" id="PTHR18860">
    <property type="entry name" value="14-3-3 PROTEIN"/>
    <property type="match status" value="1"/>
</dbReference>
<dbReference type="SUPFAM" id="SSF48445">
    <property type="entry name" value="14-3-3 protein"/>
    <property type="match status" value="1"/>
</dbReference>
<organism evidence="3 4">
    <name type="scientific">Ditylenchus dipsaci</name>
    <dbReference type="NCBI Taxonomy" id="166011"/>
    <lineage>
        <taxon>Eukaryota</taxon>
        <taxon>Metazoa</taxon>
        <taxon>Ecdysozoa</taxon>
        <taxon>Nematoda</taxon>
        <taxon>Chromadorea</taxon>
        <taxon>Rhabditida</taxon>
        <taxon>Tylenchina</taxon>
        <taxon>Tylenchomorpha</taxon>
        <taxon>Sphaerularioidea</taxon>
        <taxon>Anguinidae</taxon>
        <taxon>Anguininae</taxon>
        <taxon>Ditylenchus</taxon>
    </lineage>
</organism>
<keyword evidence="3" id="KW-1185">Reference proteome</keyword>
<feature type="domain" description="14-3-3" evidence="2">
    <location>
        <begin position="1"/>
        <end position="117"/>
    </location>
</feature>
<accession>A0A915D8M8</accession>
<name>A0A915D8M8_9BILA</name>
<dbReference type="WBParaSite" id="jg169">
    <property type="protein sequence ID" value="jg169"/>
    <property type="gene ID" value="jg169"/>
</dbReference>
<reference evidence="4" key="1">
    <citation type="submission" date="2022-11" db="UniProtKB">
        <authorList>
            <consortium name="WormBaseParasite"/>
        </authorList>
    </citation>
    <scope>IDENTIFICATION</scope>
</reference>
<evidence type="ECO:0000313" key="3">
    <source>
        <dbReference type="Proteomes" id="UP000887574"/>
    </source>
</evidence>
<dbReference type="Gene3D" id="1.20.190.20">
    <property type="entry name" value="14-3-3 domain"/>
    <property type="match status" value="1"/>
</dbReference>
<dbReference type="AlphaFoldDB" id="A0A915D8M8"/>
<dbReference type="InterPro" id="IPR023410">
    <property type="entry name" value="14-3-3_domain"/>
</dbReference>
<dbReference type="InterPro" id="IPR036815">
    <property type="entry name" value="14-3-3_dom_sf"/>
</dbReference>
<comment type="similarity">
    <text evidence="1">Belongs to the 14-3-3 family.</text>
</comment>
<proteinExistence type="inferred from homology"/>